<dbReference type="PRINTS" id="PR00095">
    <property type="entry name" value="ANTSNTHASEI"/>
</dbReference>
<keyword evidence="3" id="KW-1185">Reference proteome</keyword>
<dbReference type="PANTHER" id="PTHR11236">
    <property type="entry name" value="AMINOBENZOATE/ANTHRANILATE SYNTHASE"/>
    <property type="match status" value="1"/>
</dbReference>
<dbReference type="InterPro" id="IPR001544">
    <property type="entry name" value="Aminotrans_IV"/>
</dbReference>
<dbReference type="SUPFAM" id="SSF56752">
    <property type="entry name" value="D-aminoacid aminotransferase-like PLP-dependent enzymes"/>
    <property type="match status" value="1"/>
</dbReference>
<evidence type="ECO:0000313" key="3">
    <source>
        <dbReference type="Proteomes" id="UP001162891"/>
    </source>
</evidence>
<evidence type="ECO:0000259" key="1">
    <source>
        <dbReference type="Pfam" id="PF00425"/>
    </source>
</evidence>
<dbReference type="SUPFAM" id="SSF56322">
    <property type="entry name" value="ADC synthase"/>
    <property type="match status" value="1"/>
</dbReference>
<dbReference type="InterPro" id="IPR043131">
    <property type="entry name" value="BCAT-like_N"/>
</dbReference>
<dbReference type="PANTHER" id="PTHR11236:SF50">
    <property type="entry name" value="AMINODEOXYCHORISMATE SYNTHASE COMPONENT 1"/>
    <property type="match status" value="1"/>
</dbReference>
<name>A0ABM7WVU7_9BACT</name>
<proteinExistence type="predicted"/>
<sequence>MEPGSAVLDLDGFLPPLAFGRPRDVVVASTLEEVRPALRAVERAAAAGAHAVGFLAYEAAPALDRALVTRPPGPGPLVWFGLHDAPAPRPEPRAPARLGPLVPDVEERDHAGAVARLREAIAAGEAYQVNHTFRLAGPFEGDPLALYARLRAAQGGGLGACLALGDDRAIVSASPELFFAVAGRRIIARPMKGTARRGRSPAEDEARAAALAASEKDRAENVMIADLLRNDLGRVATIGSVRVTALCDVERLRTVFQLTSTVEARLRPSAGLADVLAAAFPCGSVTGAPKASAMRLIAREEASPRGAYCGAIGVVLPGGDAVFNVGIRTVELDLSRGRAVAGVGGGITWASSAAAEWDEALAKGAFLADPGPPYELVETLRLERGAYPLLDRHLARISASARHLGFVHDDARLAEALRAEAARGGDGRVRLRLAPEGAVAVERGPLPAVAAEPVPVALAAAPVPRDAPLLFHKTTERSLYDGARRARPGVFDVLLWNEDGDVTEFTIGNVVCELGGERVTPPVAAGLLPGVYRAHLLARGEVRERPIAMAEALAASRVWLVNAVRGWVPVRLVGSR</sequence>
<reference evidence="3" key="1">
    <citation type="journal article" date="2022" name="Int. J. Syst. Evol. Microbiol.">
        <title>Anaeromyxobacter oryzae sp. nov., Anaeromyxobacter diazotrophicus sp. nov. and Anaeromyxobacter paludicola sp. nov., isolated from paddy soils.</title>
        <authorList>
            <person name="Itoh H."/>
            <person name="Xu Z."/>
            <person name="Mise K."/>
            <person name="Masuda Y."/>
            <person name="Ushijima N."/>
            <person name="Hayakawa C."/>
            <person name="Shiratori Y."/>
            <person name="Senoo K."/>
        </authorList>
    </citation>
    <scope>NUCLEOTIDE SEQUENCE [LARGE SCALE GENOMIC DNA]</scope>
    <source>
        <strain evidence="3">Red232</strain>
    </source>
</reference>
<dbReference type="InterPro" id="IPR036038">
    <property type="entry name" value="Aminotransferase-like"/>
</dbReference>
<dbReference type="Gene3D" id="3.30.470.10">
    <property type="match status" value="1"/>
</dbReference>
<dbReference type="Pfam" id="PF00425">
    <property type="entry name" value="Chorismate_bind"/>
    <property type="match status" value="1"/>
</dbReference>
<feature type="domain" description="Chorismate-utilising enzyme C-terminal" evidence="1">
    <location>
        <begin position="108"/>
        <end position="363"/>
    </location>
</feature>
<dbReference type="RefSeq" id="WP_248361779.1">
    <property type="nucleotide sequence ID" value="NZ_AP025591.1"/>
</dbReference>
<dbReference type="InterPro" id="IPR019999">
    <property type="entry name" value="Anth_synth_I-like"/>
</dbReference>
<dbReference type="Pfam" id="PF01063">
    <property type="entry name" value="Aminotran_4"/>
    <property type="match status" value="1"/>
</dbReference>
<dbReference type="InterPro" id="IPR015890">
    <property type="entry name" value="Chorismate_C"/>
</dbReference>
<dbReference type="InterPro" id="IPR043132">
    <property type="entry name" value="BCAT-like_C"/>
</dbReference>
<organism evidence="2 3">
    <name type="scientific">Anaeromyxobacter oryzae</name>
    <dbReference type="NCBI Taxonomy" id="2918170"/>
    <lineage>
        <taxon>Bacteria</taxon>
        <taxon>Pseudomonadati</taxon>
        <taxon>Myxococcota</taxon>
        <taxon>Myxococcia</taxon>
        <taxon>Myxococcales</taxon>
        <taxon>Cystobacterineae</taxon>
        <taxon>Anaeromyxobacteraceae</taxon>
        <taxon>Anaeromyxobacter</taxon>
    </lineage>
</organism>
<dbReference type="EMBL" id="AP025591">
    <property type="protein sequence ID" value="BDG03621.1"/>
    <property type="molecule type" value="Genomic_DNA"/>
</dbReference>
<dbReference type="InterPro" id="IPR005801">
    <property type="entry name" value="ADC_synthase"/>
</dbReference>
<protein>
    <submittedName>
        <fullName evidence="2">Aminodeoxychorismate synthase, component I</fullName>
    </submittedName>
</protein>
<accession>A0ABM7WVU7</accession>
<dbReference type="Gene3D" id="3.60.120.10">
    <property type="entry name" value="Anthranilate synthase"/>
    <property type="match status" value="1"/>
</dbReference>
<evidence type="ECO:0000313" key="2">
    <source>
        <dbReference type="EMBL" id="BDG03621.1"/>
    </source>
</evidence>
<dbReference type="Gene3D" id="3.20.10.10">
    <property type="entry name" value="D-amino Acid Aminotransferase, subunit A, domain 2"/>
    <property type="match status" value="1"/>
</dbReference>
<gene>
    <name evidence="2" type="ORF">AMOR_26170</name>
</gene>
<dbReference type="Proteomes" id="UP001162891">
    <property type="component" value="Chromosome"/>
</dbReference>